<evidence type="ECO:0000259" key="7">
    <source>
        <dbReference type="Pfam" id="PF01578"/>
    </source>
</evidence>
<accession>A0A831SS19</accession>
<dbReference type="PANTHER" id="PTHR30071">
    <property type="entry name" value="HEME EXPORTER PROTEIN C"/>
    <property type="match status" value="1"/>
</dbReference>
<evidence type="ECO:0000256" key="4">
    <source>
        <dbReference type="ARBA" id="ARBA00022989"/>
    </source>
</evidence>
<proteinExistence type="predicted"/>
<evidence type="ECO:0000313" key="8">
    <source>
        <dbReference type="EMBL" id="HED31816.1"/>
    </source>
</evidence>
<sequence>MTWVEFPAAAYTSMACWAGGSVLSALSLKKASLNIPAQVLMWLGTLVMTAFLVLFWLTLDRPPLRTLGETRLWYAVLIPLVGFLVEYRWKIGWLKYYCMGLAALFLGINLMAPDVYDKSLMPALQSVWFIPHVVVYLVGYVLLAASSAAAWHILYKGRGGRKLQGGDERVSHYLALLGFVFLSFGLVFGALWAKEAWGHYWTWDPKETWALIAWLAYLGYLHANAMNIRTRTLQWYLALAFLVLLVSWFGVNYLPSAQNSVHSYQTS</sequence>
<reference evidence="8" key="1">
    <citation type="journal article" date="2020" name="mSystems">
        <title>Genome- and Community-Level Interaction Insights into Carbon Utilization and Element Cycling Functions of Hydrothermarchaeota in Hydrothermal Sediment.</title>
        <authorList>
            <person name="Zhou Z."/>
            <person name="Liu Y."/>
            <person name="Xu W."/>
            <person name="Pan J."/>
            <person name="Luo Z.H."/>
            <person name="Li M."/>
        </authorList>
    </citation>
    <scope>NUCLEOTIDE SEQUENCE [LARGE SCALE GENOMIC DNA]</scope>
    <source>
        <strain evidence="8">SpSt-1181</strain>
    </source>
</reference>
<feature type="transmembrane region" description="Helical" evidence="6">
    <location>
        <begin position="96"/>
        <end position="113"/>
    </location>
</feature>
<dbReference type="InterPro" id="IPR002541">
    <property type="entry name" value="Cyt_c_assembly"/>
</dbReference>
<feature type="transmembrane region" description="Helical" evidence="6">
    <location>
        <begin position="174"/>
        <end position="193"/>
    </location>
</feature>
<dbReference type="EMBL" id="DSBW01000205">
    <property type="protein sequence ID" value="HED31816.1"/>
    <property type="molecule type" value="Genomic_DNA"/>
</dbReference>
<evidence type="ECO:0000256" key="2">
    <source>
        <dbReference type="ARBA" id="ARBA00022692"/>
    </source>
</evidence>
<comment type="caution">
    <text evidence="8">The sequence shown here is derived from an EMBL/GenBank/DDBJ whole genome shotgun (WGS) entry which is preliminary data.</text>
</comment>
<keyword evidence="3" id="KW-0201">Cytochrome c-type biogenesis</keyword>
<dbReference type="AlphaFoldDB" id="A0A831SS19"/>
<keyword evidence="4 6" id="KW-1133">Transmembrane helix</keyword>
<evidence type="ECO:0000256" key="3">
    <source>
        <dbReference type="ARBA" id="ARBA00022748"/>
    </source>
</evidence>
<feature type="transmembrane region" description="Helical" evidence="6">
    <location>
        <begin position="208"/>
        <end position="223"/>
    </location>
</feature>
<feature type="transmembrane region" description="Helical" evidence="6">
    <location>
        <begin position="235"/>
        <end position="254"/>
    </location>
</feature>
<feature type="transmembrane region" description="Helical" evidence="6">
    <location>
        <begin position="133"/>
        <end position="154"/>
    </location>
</feature>
<keyword evidence="5 6" id="KW-0472">Membrane</keyword>
<feature type="transmembrane region" description="Helical" evidence="6">
    <location>
        <begin position="6"/>
        <end position="28"/>
    </location>
</feature>
<dbReference type="GO" id="GO:0005886">
    <property type="term" value="C:plasma membrane"/>
    <property type="evidence" value="ECO:0007669"/>
    <property type="project" value="TreeGrafter"/>
</dbReference>
<dbReference type="GO" id="GO:0017004">
    <property type="term" value="P:cytochrome complex assembly"/>
    <property type="evidence" value="ECO:0007669"/>
    <property type="project" value="UniProtKB-KW"/>
</dbReference>
<feature type="transmembrane region" description="Helical" evidence="6">
    <location>
        <begin position="40"/>
        <end position="59"/>
    </location>
</feature>
<dbReference type="GO" id="GO:0020037">
    <property type="term" value="F:heme binding"/>
    <property type="evidence" value="ECO:0007669"/>
    <property type="project" value="InterPro"/>
</dbReference>
<dbReference type="PANTHER" id="PTHR30071:SF1">
    <property type="entry name" value="CYTOCHROME B_B6 PROTEIN-RELATED"/>
    <property type="match status" value="1"/>
</dbReference>
<evidence type="ECO:0000256" key="6">
    <source>
        <dbReference type="SAM" id="Phobius"/>
    </source>
</evidence>
<feature type="transmembrane region" description="Helical" evidence="6">
    <location>
        <begin position="71"/>
        <end position="89"/>
    </location>
</feature>
<keyword evidence="2 6" id="KW-0812">Transmembrane</keyword>
<name>A0A831SS19_PROAE</name>
<organism evidence="8">
    <name type="scientific">Prosthecochloris aestuarii</name>
    <dbReference type="NCBI Taxonomy" id="1102"/>
    <lineage>
        <taxon>Bacteria</taxon>
        <taxon>Pseudomonadati</taxon>
        <taxon>Chlorobiota</taxon>
        <taxon>Chlorobiia</taxon>
        <taxon>Chlorobiales</taxon>
        <taxon>Chlorobiaceae</taxon>
        <taxon>Prosthecochloris</taxon>
    </lineage>
</organism>
<evidence type="ECO:0000256" key="1">
    <source>
        <dbReference type="ARBA" id="ARBA00004141"/>
    </source>
</evidence>
<dbReference type="Pfam" id="PF01578">
    <property type="entry name" value="Cytochrom_C_asm"/>
    <property type="match status" value="1"/>
</dbReference>
<dbReference type="Proteomes" id="UP000886335">
    <property type="component" value="Unassembled WGS sequence"/>
</dbReference>
<dbReference type="InterPro" id="IPR045062">
    <property type="entry name" value="Cyt_c_biogenesis_CcsA/CcmC"/>
</dbReference>
<gene>
    <name evidence="8" type="ORF">ENN50_09125</name>
</gene>
<protein>
    <submittedName>
        <fullName evidence="8">Cytochrome C assembly protein</fullName>
    </submittedName>
</protein>
<evidence type="ECO:0000256" key="5">
    <source>
        <dbReference type="ARBA" id="ARBA00023136"/>
    </source>
</evidence>
<comment type="subcellular location">
    <subcellularLocation>
        <location evidence="1">Membrane</location>
        <topology evidence="1">Multi-pass membrane protein</topology>
    </subcellularLocation>
</comment>
<feature type="domain" description="Cytochrome c assembly protein" evidence="7">
    <location>
        <begin position="11"/>
        <end position="254"/>
    </location>
</feature>